<reference evidence="3" key="1">
    <citation type="journal article" date="2019" name="Int. J. Syst. Evol. Microbiol.">
        <title>The Global Catalogue of Microorganisms (GCM) 10K type strain sequencing project: providing services to taxonomists for standard genome sequencing and annotation.</title>
        <authorList>
            <consortium name="The Broad Institute Genomics Platform"/>
            <consortium name="The Broad Institute Genome Sequencing Center for Infectious Disease"/>
            <person name="Wu L."/>
            <person name="Ma J."/>
        </authorList>
    </citation>
    <scope>NUCLEOTIDE SEQUENCE [LARGE SCALE GENOMIC DNA]</scope>
    <source>
        <strain evidence="3">XZYJ18</strain>
    </source>
</reference>
<evidence type="ECO:0000259" key="1">
    <source>
        <dbReference type="Pfam" id="PF13464"/>
    </source>
</evidence>
<dbReference type="Proteomes" id="UP001595923">
    <property type="component" value="Unassembled WGS sequence"/>
</dbReference>
<evidence type="ECO:0000313" key="2">
    <source>
        <dbReference type="EMBL" id="MFC4563691.1"/>
    </source>
</evidence>
<sequence length="130" mass="13505">MAIVGAVVLLITLVALGGYFLYRSLPGNSAAAVPSDVGTSADAQSESTEMETLYIKVIGDSSDVLVRVPGGDVVTDTTMSQGQFVSFDHPQLDVTIGDPDAVEVYVNGEYQDVTGKAAGYSFSANAPQQP</sequence>
<proteinExistence type="predicted"/>
<dbReference type="RefSeq" id="WP_378576308.1">
    <property type="nucleotide sequence ID" value="NZ_JBHSFQ010000017.1"/>
</dbReference>
<dbReference type="EMBL" id="JBHSFQ010000017">
    <property type="protein sequence ID" value="MFC4563691.1"/>
    <property type="molecule type" value="Genomic_DNA"/>
</dbReference>
<dbReference type="Pfam" id="PF13464">
    <property type="entry name" value="RodZ_C"/>
    <property type="match status" value="1"/>
</dbReference>
<comment type="caution">
    <text evidence="2">The sequence shown here is derived from an EMBL/GenBank/DDBJ whole genome shotgun (WGS) entry which is preliminary data.</text>
</comment>
<accession>A0ABV9E004</accession>
<keyword evidence="3" id="KW-1185">Reference proteome</keyword>
<evidence type="ECO:0000313" key="3">
    <source>
        <dbReference type="Proteomes" id="UP001595923"/>
    </source>
</evidence>
<organism evidence="2 3">
    <name type="scientific">Nocardiopsis mangrovi</name>
    <dbReference type="NCBI Taxonomy" id="1179818"/>
    <lineage>
        <taxon>Bacteria</taxon>
        <taxon>Bacillati</taxon>
        <taxon>Actinomycetota</taxon>
        <taxon>Actinomycetes</taxon>
        <taxon>Streptosporangiales</taxon>
        <taxon>Nocardiopsidaceae</taxon>
        <taxon>Nocardiopsis</taxon>
    </lineage>
</organism>
<gene>
    <name evidence="2" type="ORF">ACFO4E_17645</name>
</gene>
<name>A0ABV9E004_9ACTN</name>
<dbReference type="InterPro" id="IPR025194">
    <property type="entry name" value="RodZ-like_C"/>
</dbReference>
<feature type="domain" description="Cytoskeleton protein RodZ-like C-terminal" evidence="1">
    <location>
        <begin position="62"/>
        <end position="119"/>
    </location>
</feature>
<protein>
    <submittedName>
        <fullName evidence="2">RodZ domain-containing protein</fullName>
    </submittedName>
</protein>